<dbReference type="PROSITE" id="PS51257">
    <property type="entry name" value="PROKAR_LIPOPROTEIN"/>
    <property type="match status" value="1"/>
</dbReference>
<evidence type="ECO:0000313" key="1">
    <source>
        <dbReference type="EMBL" id="EKF56622.1"/>
    </source>
</evidence>
<dbReference type="AlphaFoldDB" id="K2QNW7"/>
<sequence>MKRFGVLFCCLLFISCNWLVSKKEVKEDLIQKELDAINWNDVDRYPLFEDCDETLSREQQKHCFQNGFNKHFLNSLQLETLVVHQNLNDTIKVHLLIGKQGDVTILQIKKSKDIAQQIPEIDTLIAHSVETLPKVYPALKRNIPVNMKIQLPIILKAGAF</sequence>
<organism evidence="1 2">
    <name type="scientific">Galbibacter marinus</name>
    <dbReference type="NCBI Taxonomy" id="555500"/>
    <lineage>
        <taxon>Bacteria</taxon>
        <taxon>Pseudomonadati</taxon>
        <taxon>Bacteroidota</taxon>
        <taxon>Flavobacteriia</taxon>
        <taxon>Flavobacteriales</taxon>
        <taxon>Flavobacteriaceae</taxon>
        <taxon>Galbibacter</taxon>
    </lineage>
</organism>
<protein>
    <recommendedName>
        <fullName evidence="3">TonB C-terminal domain-containing protein</fullName>
    </recommendedName>
</protein>
<dbReference type="Proteomes" id="UP000007364">
    <property type="component" value="Unassembled WGS sequence"/>
</dbReference>
<dbReference type="RefSeq" id="WP_008989951.1">
    <property type="nucleotide sequence ID" value="NZ_AMSG01000001.1"/>
</dbReference>
<proteinExistence type="predicted"/>
<comment type="caution">
    <text evidence="1">The sequence shown here is derived from an EMBL/GenBank/DDBJ whole genome shotgun (WGS) entry which is preliminary data.</text>
</comment>
<gene>
    <name evidence="1" type="ORF">I215_00370</name>
</gene>
<evidence type="ECO:0008006" key="3">
    <source>
        <dbReference type="Google" id="ProtNLM"/>
    </source>
</evidence>
<dbReference type="eggNOG" id="COG0810">
    <property type="taxonomic scope" value="Bacteria"/>
</dbReference>
<dbReference type="OrthoDB" id="1191002at2"/>
<dbReference type="EMBL" id="AMSG01000001">
    <property type="protein sequence ID" value="EKF56622.1"/>
    <property type="molecule type" value="Genomic_DNA"/>
</dbReference>
<dbReference type="STRING" id="555500.I215_00370"/>
<reference evidence="1 2" key="1">
    <citation type="journal article" date="2012" name="J. Bacteriol.">
        <title>Genome Sequence of Galbibacter marinum Type Strain ck-I2-15.</title>
        <authorList>
            <person name="Lai Q."/>
            <person name="Li C."/>
            <person name="Shao Z."/>
        </authorList>
    </citation>
    <scope>NUCLEOTIDE SEQUENCE [LARGE SCALE GENOMIC DNA]</scope>
    <source>
        <strain evidence="2">ck-I2-15</strain>
    </source>
</reference>
<keyword evidence="2" id="KW-1185">Reference proteome</keyword>
<name>K2QNW7_9FLAO</name>
<accession>K2QNW7</accession>
<evidence type="ECO:0000313" key="2">
    <source>
        <dbReference type="Proteomes" id="UP000007364"/>
    </source>
</evidence>